<name>A2SMH9_METPP</name>
<organism evidence="1 2">
    <name type="scientific">Methylibium petroleiphilum (strain ATCC BAA-1232 / LMG 22953 / PM1)</name>
    <dbReference type="NCBI Taxonomy" id="420662"/>
    <lineage>
        <taxon>Bacteria</taxon>
        <taxon>Pseudomonadati</taxon>
        <taxon>Pseudomonadota</taxon>
        <taxon>Betaproteobacteria</taxon>
        <taxon>Burkholderiales</taxon>
        <taxon>Sphaerotilaceae</taxon>
        <taxon>Methylibium</taxon>
    </lineage>
</organism>
<dbReference type="HOGENOM" id="CLU_1617111_0_0_4"/>
<dbReference type="AlphaFoldDB" id="A2SMH9"/>
<sequence length="164" mass="19140">MNDEDPDPWYAEADAMELRANDFDVADSAELPAELSHHAIAAELDADFDPEFDAWLEWLMQDPEVLLVLEQCSTEGILLPWDMRGARLLTAPADAIDRLHWFWDHCPKHLYVILSHYVFWLVRAERARRRGTPDWSPRSALPPPDEEERAFFRPARLVTRRYGQ</sequence>
<keyword evidence="2" id="KW-1185">Reference proteome</keyword>
<accession>A2SMH9</accession>
<dbReference type="KEGG" id="mpt:Mpe_A3815"/>
<evidence type="ECO:0000313" key="2">
    <source>
        <dbReference type="Proteomes" id="UP000000366"/>
    </source>
</evidence>
<dbReference type="Proteomes" id="UP000000366">
    <property type="component" value="Chromosome"/>
</dbReference>
<protein>
    <submittedName>
        <fullName evidence="1">Uncharacterized protein</fullName>
    </submittedName>
</protein>
<proteinExistence type="predicted"/>
<dbReference type="EMBL" id="CP000555">
    <property type="protein sequence ID" value="ABM96768.1"/>
    <property type="molecule type" value="Genomic_DNA"/>
</dbReference>
<gene>
    <name evidence="1" type="ordered locus">Mpe_A3815</name>
</gene>
<reference evidence="1 2" key="1">
    <citation type="journal article" date="2007" name="J. Bacteriol.">
        <title>Whole-genome analysis of the methyl tert-butyl ether-degrading beta-proteobacterium Methylibium petroleiphilum PM1.</title>
        <authorList>
            <person name="Kane S.R."/>
            <person name="Chakicherla A.Y."/>
            <person name="Chain P.S.G."/>
            <person name="Schmidt R."/>
            <person name="Shin M.W."/>
            <person name="Legler T.C."/>
            <person name="Scow K.M."/>
            <person name="Larimer F.W."/>
            <person name="Lucas S.M."/>
            <person name="Richardson P.M."/>
            <person name="Hristova K.R."/>
        </authorList>
    </citation>
    <scope>NUCLEOTIDE SEQUENCE [LARGE SCALE GENOMIC DNA]</scope>
    <source>
        <strain evidence="2">ATCC BAA-1232 / LMG 22953 / PM1</strain>
    </source>
</reference>
<evidence type="ECO:0000313" key="1">
    <source>
        <dbReference type="EMBL" id="ABM96768.1"/>
    </source>
</evidence>
<dbReference type="RefSeq" id="WP_011831388.1">
    <property type="nucleotide sequence ID" value="NC_008825.1"/>
</dbReference>